<name>A0A7W7ID83_9ACTN</name>
<dbReference type="EMBL" id="BAAAHD010000025">
    <property type="protein sequence ID" value="GAA0566994.1"/>
    <property type="molecule type" value="Genomic_DNA"/>
</dbReference>
<organism evidence="2 3">
    <name type="scientific">Actinomadura livida</name>
    <dbReference type="NCBI Taxonomy" id="79909"/>
    <lineage>
        <taxon>Bacteria</taxon>
        <taxon>Bacillati</taxon>
        <taxon>Actinomycetota</taxon>
        <taxon>Actinomycetes</taxon>
        <taxon>Streptosporangiales</taxon>
        <taxon>Thermomonosporaceae</taxon>
        <taxon>Actinomadura</taxon>
    </lineage>
</organism>
<sequence>MHEYFYFEVGQYERHLVEYFYDGFWGKVRITVDRHEVVKGSLLFSFAMTKRFEFTVGHQERHHVIIDKTRKVLFAGFRPSVYNVYVDGQHAFTHEAV</sequence>
<proteinExistence type="predicted"/>
<evidence type="ECO:0000313" key="3">
    <source>
        <dbReference type="Proteomes" id="UP000549343"/>
    </source>
</evidence>
<evidence type="ECO:0000313" key="4">
    <source>
        <dbReference type="Proteomes" id="UP001501427"/>
    </source>
</evidence>
<reference evidence="1 4" key="1">
    <citation type="journal article" date="2019" name="Int. J. Syst. Evol. Microbiol.">
        <title>The Global Catalogue of Microorganisms (GCM) 10K type strain sequencing project: providing services to taxonomists for standard genome sequencing and annotation.</title>
        <authorList>
            <consortium name="The Broad Institute Genomics Platform"/>
            <consortium name="The Broad Institute Genome Sequencing Center for Infectious Disease"/>
            <person name="Wu L."/>
            <person name="Ma J."/>
        </authorList>
    </citation>
    <scope>NUCLEOTIDE SEQUENCE [LARGE SCALE GENOMIC DNA]</scope>
    <source>
        <strain evidence="1 4">JCM 10667</strain>
    </source>
</reference>
<evidence type="ECO:0000313" key="2">
    <source>
        <dbReference type="EMBL" id="MBB4774939.1"/>
    </source>
</evidence>
<dbReference type="RefSeq" id="WP_184883897.1">
    <property type="nucleotide sequence ID" value="NZ_BAAAHD010000025.1"/>
</dbReference>
<reference evidence="2 3" key="2">
    <citation type="submission" date="2020-08" db="EMBL/GenBank/DDBJ databases">
        <title>Sequencing the genomes of 1000 actinobacteria strains.</title>
        <authorList>
            <person name="Klenk H.-P."/>
        </authorList>
    </citation>
    <scope>NUCLEOTIDE SEQUENCE [LARGE SCALE GENOMIC DNA]</scope>
    <source>
        <strain evidence="2 3">DSM 44772</strain>
    </source>
</reference>
<dbReference type="AlphaFoldDB" id="A0A7W7ID83"/>
<dbReference type="Proteomes" id="UP001501427">
    <property type="component" value="Unassembled WGS sequence"/>
</dbReference>
<protein>
    <submittedName>
        <fullName evidence="2">Uncharacterized protein</fullName>
    </submittedName>
</protein>
<keyword evidence="4" id="KW-1185">Reference proteome</keyword>
<comment type="caution">
    <text evidence="2">The sequence shown here is derived from an EMBL/GenBank/DDBJ whole genome shotgun (WGS) entry which is preliminary data.</text>
</comment>
<reference evidence="1" key="3">
    <citation type="submission" date="2023-12" db="EMBL/GenBank/DDBJ databases">
        <authorList>
            <person name="Sun Q."/>
            <person name="Inoue M."/>
        </authorList>
    </citation>
    <scope>NUCLEOTIDE SEQUENCE</scope>
    <source>
        <strain evidence="1">JCM 10667</strain>
    </source>
</reference>
<gene>
    <name evidence="2" type="ORF">F4557_003357</name>
    <name evidence="1" type="ORF">GCM10009546_31850</name>
</gene>
<dbReference type="EMBL" id="JACHMV010000001">
    <property type="protein sequence ID" value="MBB4774939.1"/>
    <property type="molecule type" value="Genomic_DNA"/>
</dbReference>
<dbReference type="Proteomes" id="UP000549343">
    <property type="component" value="Unassembled WGS sequence"/>
</dbReference>
<evidence type="ECO:0000313" key="1">
    <source>
        <dbReference type="EMBL" id="GAA0566994.1"/>
    </source>
</evidence>
<accession>A0A7W7ID83</accession>